<accession>X1MPI6</accession>
<sequence length="51" mass="5965">NRVTTFSQPHALYRGQHRQESKQIEESKQKSKAFVMKGTKYTHVREVNTCA</sequence>
<organism evidence="2">
    <name type="scientific">marine sediment metagenome</name>
    <dbReference type="NCBI Taxonomy" id="412755"/>
    <lineage>
        <taxon>unclassified sequences</taxon>
        <taxon>metagenomes</taxon>
        <taxon>ecological metagenomes</taxon>
    </lineage>
</organism>
<reference evidence="2" key="1">
    <citation type="journal article" date="2014" name="Front. Microbiol.">
        <title>High frequency of phylogenetically diverse reductive dehalogenase-homologous genes in deep subseafloor sedimentary metagenomes.</title>
        <authorList>
            <person name="Kawai M."/>
            <person name="Futagami T."/>
            <person name="Toyoda A."/>
            <person name="Takaki Y."/>
            <person name="Nishi S."/>
            <person name="Hori S."/>
            <person name="Arai W."/>
            <person name="Tsubouchi T."/>
            <person name="Morono Y."/>
            <person name="Uchiyama I."/>
            <person name="Ito T."/>
            <person name="Fujiyama A."/>
            <person name="Inagaki F."/>
            <person name="Takami H."/>
        </authorList>
    </citation>
    <scope>NUCLEOTIDE SEQUENCE</scope>
    <source>
        <strain evidence="2">Expedition CK06-06</strain>
    </source>
</reference>
<proteinExistence type="predicted"/>
<gene>
    <name evidence="2" type="ORF">S06H3_49089</name>
</gene>
<evidence type="ECO:0000256" key="1">
    <source>
        <dbReference type="SAM" id="MobiDB-lite"/>
    </source>
</evidence>
<dbReference type="EMBL" id="BARV01030976">
    <property type="protein sequence ID" value="GAI33243.1"/>
    <property type="molecule type" value="Genomic_DNA"/>
</dbReference>
<feature type="region of interest" description="Disordered" evidence="1">
    <location>
        <begin position="1"/>
        <end position="31"/>
    </location>
</feature>
<comment type="caution">
    <text evidence="2">The sequence shown here is derived from an EMBL/GenBank/DDBJ whole genome shotgun (WGS) entry which is preliminary data.</text>
</comment>
<dbReference type="AlphaFoldDB" id="X1MPI6"/>
<feature type="compositionally biased region" description="Basic and acidic residues" evidence="1">
    <location>
        <begin position="17"/>
        <end position="29"/>
    </location>
</feature>
<feature type="non-terminal residue" evidence="2">
    <location>
        <position position="1"/>
    </location>
</feature>
<evidence type="ECO:0000313" key="2">
    <source>
        <dbReference type="EMBL" id="GAI33243.1"/>
    </source>
</evidence>
<protein>
    <submittedName>
        <fullName evidence="2">Uncharacterized protein</fullName>
    </submittedName>
</protein>
<name>X1MPI6_9ZZZZ</name>